<keyword evidence="2" id="KW-0489">Methyltransferase</keyword>
<dbReference type="Gene3D" id="3.40.50.150">
    <property type="entry name" value="Vaccinia Virus protein VP39"/>
    <property type="match status" value="1"/>
</dbReference>
<dbReference type="AlphaFoldDB" id="A0A369TCI7"/>
<feature type="domain" description="Methyltransferase" evidence="1">
    <location>
        <begin position="180"/>
        <end position="276"/>
    </location>
</feature>
<keyword evidence="2" id="KW-0808">Transferase</keyword>
<dbReference type="Proteomes" id="UP000253941">
    <property type="component" value="Unassembled WGS sequence"/>
</dbReference>
<dbReference type="EMBL" id="QPMH01000003">
    <property type="protein sequence ID" value="RDD62998.1"/>
    <property type="molecule type" value="Genomic_DNA"/>
</dbReference>
<accession>A0A369TCI7</accession>
<comment type="caution">
    <text evidence="2">The sequence shown here is derived from an EMBL/GenBank/DDBJ whole genome shotgun (WGS) entry which is preliminary data.</text>
</comment>
<dbReference type="InterPro" id="IPR041698">
    <property type="entry name" value="Methyltransf_25"/>
</dbReference>
<proteinExistence type="predicted"/>
<dbReference type="Pfam" id="PF13649">
    <property type="entry name" value="Methyltransf_25"/>
    <property type="match status" value="1"/>
</dbReference>
<dbReference type="PROSITE" id="PS51683">
    <property type="entry name" value="SAM_OMT_II"/>
    <property type="match status" value="1"/>
</dbReference>
<organism evidence="2 3">
    <name type="scientific">Ferruginivarius sediminum</name>
    <dbReference type="NCBI Taxonomy" id="2661937"/>
    <lineage>
        <taxon>Bacteria</taxon>
        <taxon>Pseudomonadati</taxon>
        <taxon>Pseudomonadota</taxon>
        <taxon>Alphaproteobacteria</taxon>
        <taxon>Rhodospirillales</taxon>
        <taxon>Rhodospirillaceae</taxon>
        <taxon>Ferruginivarius</taxon>
    </lineage>
</organism>
<dbReference type="RefSeq" id="WP_114580949.1">
    <property type="nucleotide sequence ID" value="NZ_QPMH01000003.1"/>
</dbReference>
<evidence type="ECO:0000259" key="1">
    <source>
        <dbReference type="Pfam" id="PF13649"/>
    </source>
</evidence>
<name>A0A369TCI7_9PROT</name>
<evidence type="ECO:0000313" key="2">
    <source>
        <dbReference type="EMBL" id="RDD62998.1"/>
    </source>
</evidence>
<protein>
    <submittedName>
        <fullName evidence="2">Class I SAM-dependent methyltransferase</fullName>
    </submittedName>
</protein>
<sequence length="346" mass="38766">MNDGGALQGEQRRREDTNLQPAWNDVFPKLTAFRQSLVIIAAAELGYFDVVSDLESVADISKRLNVSEVGASVIVNALSALGMVEEAAGYYKVRPDIARLFTPNSGHDIRYNIVALKKEVEVWSRMAGIMRGDSERDLEYSRELFDGGIKKFEGLGLLNRIDAEQILPHIVPHVQPRFNVLDIGGGEGYYAKRLCELTPVERVDILDIRTGFSISEEVNANALTGGRVRHIPGDARDFEVAAQYDVVLMNELLELFREDEKYRILENALSALKAGGFLVVTKFPLNPEGTGPGRFPLFSVRMHMKFEEAFLESDKVIVDWLVARGIEVVDIVRLNRTLMIFQKPRG</sequence>
<dbReference type="GO" id="GO:0008168">
    <property type="term" value="F:methyltransferase activity"/>
    <property type="evidence" value="ECO:0007669"/>
    <property type="project" value="UniProtKB-KW"/>
</dbReference>
<dbReference type="Gene3D" id="1.10.10.10">
    <property type="entry name" value="Winged helix-like DNA-binding domain superfamily/Winged helix DNA-binding domain"/>
    <property type="match status" value="1"/>
</dbReference>
<reference evidence="2 3" key="1">
    <citation type="submission" date="2018-07" db="EMBL/GenBank/DDBJ databases">
        <title>Venubactetium sediminum gen. nov., sp. nov., isolated from a marine solar saltern.</title>
        <authorList>
            <person name="Wang S."/>
        </authorList>
    </citation>
    <scope>NUCLEOTIDE SEQUENCE [LARGE SCALE GENOMIC DNA]</scope>
    <source>
        <strain evidence="2 3">WD2A32</strain>
    </source>
</reference>
<gene>
    <name evidence="2" type="ORF">DRB17_04280</name>
</gene>
<dbReference type="InterPro" id="IPR029063">
    <property type="entry name" value="SAM-dependent_MTases_sf"/>
</dbReference>
<dbReference type="CDD" id="cd02440">
    <property type="entry name" value="AdoMet_MTases"/>
    <property type="match status" value="1"/>
</dbReference>
<dbReference type="InterPro" id="IPR036388">
    <property type="entry name" value="WH-like_DNA-bd_sf"/>
</dbReference>
<dbReference type="SUPFAM" id="SSF53335">
    <property type="entry name" value="S-adenosyl-L-methionine-dependent methyltransferases"/>
    <property type="match status" value="1"/>
</dbReference>
<dbReference type="GO" id="GO:0032259">
    <property type="term" value="P:methylation"/>
    <property type="evidence" value="ECO:0007669"/>
    <property type="project" value="UniProtKB-KW"/>
</dbReference>
<dbReference type="SUPFAM" id="SSF46785">
    <property type="entry name" value="Winged helix' DNA-binding domain"/>
    <property type="match status" value="1"/>
</dbReference>
<evidence type="ECO:0000313" key="3">
    <source>
        <dbReference type="Proteomes" id="UP000253941"/>
    </source>
</evidence>
<keyword evidence="3" id="KW-1185">Reference proteome</keyword>
<dbReference type="InterPro" id="IPR036390">
    <property type="entry name" value="WH_DNA-bd_sf"/>
</dbReference>
<dbReference type="InterPro" id="IPR016461">
    <property type="entry name" value="COMT-like"/>
</dbReference>